<evidence type="ECO:0000259" key="7">
    <source>
        <dbReference type="Pfam" id="PF09924"/>
    </source>
</evidence>
<dbReference type="InterPro" id="IPR024320">
    <property type="entry name" value="LPG_synthase_C"/>
</dbReference>
<evidence type="ECO:0000256" key="4">
    <source>
        <dbReference type="ARBA" id="ARBA00022989"/>
    </source>
</evidence>
<keyword evidence="9" id="KW-1185">Reference proteome</keyword>
<dbReference type="PANTHER" id="PTHR34697:SF2">
    <property type="entry name" value="PHOSPHATIDYLGLYCEROL LYSYLTRANSFERASE"/>
    <property type="match status" value="1"/>
</dbReference>
<keyword evidence="3 6" id="KW-0812">Transmembrane</keyword>
<sequence length="692" mass="76193">MTEARTHTPNHVLSVVKRIPATLSMVLLILVVGVVWHGLWTPFEDTALFRTVAYGLPNLAEGRWWTPLTGTFFVNQPWVYVFTITGFWGMAYLEFRRGSRVALAYYWVGQLFAIFATALLLLALSQFPWAWATTQAQALDVGASGGTMACIAAAVGLFRPPWRVRGWLILLGFVFIAMLFWGKVADLEHLLAVLLILVVDRSLRVRHTTVREQRLIAVVAILVLGAVEIITTLMATDGPFGPTSPASGGFIDLAIDLVVILVLVNGLRRGRRFAWVLAILLGLFNLLSAALVLALIILTSQAELDVHWDGDTELVIANGFLWLIMLVYLVWVRRAFRAKRRSTLGIQPPPAIDDVKTELRTHGGGTLSWMTTWDGNSYARTNGGIVAYQRRNGVALALADPIGPAPLRVTAVEEFIRDAELAGLVPCFFSADEATRAAVPPTWRSIVVADDTIVDLPGLTFTGKRWNSVRTSLNKAGREDMTFRMTQLKSESWGVQQQLRAISEAWVGDKDLPEMRFTLGTLEEAEDPEVRLALALAPNGDVDGFLSWLPVYGEGGTVQGWTLDLMRRREGGFGPVMEYLIGSSAQQFSEEGAAIMSLSGAPLAHDYPPDAGVIAALSDRLAEALEPVYGFGSLHRFKQKFHPRYETMYLLFRDESDLTRIGGALTRAFLPDATLRQFAGAGLELVRGGDKD</sequence>
<evidence type="ECO:0000313" key="9">
    <source>
        <dbReference type="Proteomes" id="UP000317209"/>
    </source>
</evidence>
<feature type="transmembrane region" description="Helical" evidence="6">
    <location>
        <begin position="21"/>
        <end position="40"/>
    </location>
</feature>
<evidence type="ECO:0000256" key="5">
    <source>
        <dbReference type="ARBA" id="ARBA00023136"/>
    </source>
</evidence>
<keyword evidence="5 6" id="KW-0472">Membrane</keyword>
<feature type="transmembrane region" description="Helical" evidence="6">
    <location>
        <begin position="314"/>
        <end position="332"/>
    </location>
</feature>
<evidence type="ECO:0000256" key="6">
    <source>
        <dbReference type="SAM" id="Phobius"/>
    </source>
</evidence>
<proteinExistence type="predicted"/>
<dbReference type="InterPro" id="IPR051211">
    <property type="entry name" value="PG_lysyltransferase"/>
</dbReference>
<dbReference type="PANTHER" id="PTHR34697">
    <property type="entry name" value="PHOSPHATIDYLGLYCEROL LYSYLTRANSFERASE"/>
    <property type="match status" value="1"/>
</dbReference>
<feature type="transmembrane region" description="Helical" evidence="6">
    <location>
        <begin position="77"/>
        <end position="95"/>
    </location>
</feature>
<feature type="transmembrane region" description="Helical" evidence="6">
    <location>
        <begin position="164"/>
        <end position="181"/>
    </location>
</feature>
<feature type="transmembrane region" description="Helical" evidence="6">
    <location>
        <begin position="274"/>
        <end position="302"/>
    </location>
</feature>
<gene>
    <name evidence="8" type="ORF">FB560_0516</name>
</gene>
<dbReference type="AlphaFoldDB" id="A0A543BJI8"/>
<evidence type="ECO:0000313" key="8">
    <source>
        <dbReference type="EMBL" id="TQL84923.1"/>
    </source>
</evidence>
<feature type="transmembrane region" description="Helical" evidence="6">
    <location>
        <begin position="247"/>
        <end position="267"/>
    </location>
</feature>
<dbReference type="RefSeq" id="WP_141870931.1">
    <property type="nucleotide sequence ID" value="NZ_VFOX01000001.1"/>
</dbReference>
<dbReference type="Proteomes" id="UP000317209">
    <property type="component" value="Unassembled WGS sequence"/>
</dbReference>
<keyword evidence="2" id="KW-1003">Cell membrane</keyword>
<organism evidence="8 9">
    <name type="scientific">Microbacterium saperdae</name>
    <dbReference type="NCBI Taxonomy" id="69368"/>
    <lineage>
        <taxon>Bacteria</taxon>
        <taxon>Bacillati</taxon>
        <taxon>Actinomycetota</taxon>
        <taxon>Actinomycetes</taxon>
        <taxon>Micrococcales</taxon>
        <taxon>Microbacteriaceae</taxon>
        <taxon>Microbacterium</taxon>
    </lineage>
</organism>
<dbReference type="SUPFAM" id="SSF144091">
    <property type="entry name" value="Rhomboid-like"/>
    <property type="match status" value="1"/>
</dbReference>
<dbReference type="GO" id="GO:0055091">
    <property type="term" value="P:phospholipid homeostasis"/>
    <property type="evidence" value="ECO:0007669"/>
    <property type="project" value="TreeGrafter"/>
</dbReference>
<feature type="transmembrane region" description="Helical" evidence="6">
    <location>
        <begin position="215"/>
        <end position="235"/>
    </location>
</feature>
<feature type="transmembrane region" description="Helical" evidence="6">
    <location>
        <begin position="187"/>
        <end position="203"/>
    </location>
</feature>
<evidence type="ECO:0000256" key="2">
    <source>
        <dbReference type="ARBA" id="ARBA00022475"/>
    </source>
</evidence>
<dbReference type="EMBL" id="VFOX01000001">
    <property type="protein sequence ID" value="TQL84923.1"/>
    <property type="molecule type" value="Genomic_DNA"/>
</dbReference>
<feature type="transmembrane region" description="Helical" evidence="6">
    <location>
        <begin position="136"/>
        <end position="157"/>
    </location>
</feature>
<comment type="caution">
    <text evidence="8">The sequence shown here is derived from an EMBL/GenBank/DDBJ whole genome shotgun (WGS) entry which is preliminary data.</text>
</comment>
<protein>
    <submittedName>
        <fullName evidence="8">Lysylphosphatidylglycerol synthetase-like protein (DUF2156 family)</fullName>
    </submittedName>
</protein>
<reference evidence="8 9" key="1">
    <citation type="submission" date="2019-06" db="EMBL/GenBank/DDBJ databases">
        <title>Sequencing the genomes of 1000 actinobacteria strains.</title>
        <authorList>
            <person name="Klenk H.-P."/>
        </authorList>
    </citation>
    <scope>NUCLEOTIDE SEQUENCE [LARGE SCALE GENOMIC DNA]</scope>
    <source>
        <strain evidence="8 9">DSM 20169</strain>
    </source>
</reference>
<feature type="domain" description="Phosphatidylglycerol lysyltransferase C-terminal" evidence="7">
    <location>
        <begin position="359"/>
        <end position="651"/>
    </location>
</feature>
<keyword evidence="4 6" id="KW-1133">Transmembrane helix</keyword>
<comment type="subcellular location">
    <subcellularLocation>
        <location evidence="1">Cell membrane</location>
        <topology evidence="1">Multi-pass membrane protein</topology>
    </subcellularLocation>
</comment>
<dbReference type="Gene3D" id="1.20.1540.10">
    <property type="entry name" value="Rhomboid-like"/>
    <property type="match status" value="1"/>
</dbReference>
<dbReference type="GO" id="GO:0005886">
    <property type="term" value="C:plasma membrane"/>
    <property type="evidence" value="ECO:0007669"/>
    <property type="project" value="UniProtKB-SubCell"/>
</dbReference>
<name>A0A543BJI8_9MICO</name>
<dbReference type="GO" id="GO:0016755">
    <property type="term" value="F:aminoacyltransferase activity"/>
    <property type="evidence" value="ECO:0007669"/>
    <property type="project" value="TreeGrafter"/>
</dbReference>
<dbReference type="InterPro" id="IPR035952">
    <property type="entry name" value="Rhomboid-like_sf"/>
</dbReference>
<evidence type="ECO:0000256" key="3">
    <source>
        <dbReference type="ARBA" id="ARBA00022692"/>
    </source>
</evidence>
<accession>A0A543BJI8</accession>
<feature type="transmembrane region" description="Helical" evidence="6">
    <location>
        <begin position="102"/>
        <end position="124"/>
    </location>
</feature>
<dbReference type="Pfam" id="PF09924">
    <property type="entry name" value="LPG_synthase_C"/>
    <property type="match status" value="1"/>
</dbReference>
<evidence type="ECO:0000256" key="1">
    <source>
        <dbReference type="ARBA" id="ARBA00004651"/>
    </source>
</evidence>
<dbReference type="OrthoDB" id="594838at2"/>